<dbReference type="AlphaFoldDB" id="A0A7S8J0C0"/>
<gene>
    <name evidence="1" type="ORF">Nkreftii_003851</name>
</gene>
<organism evidence="1 2">
    <name type="scientific">Candidatus Nitrospira kreftii</name>
    <dbReference type="NCBI Taxonomy" id="2652173"/>
    <lineage>
        <taxon>Bacteria</taxon>
        <taxon>Pseudomonadati</taxon>
        <taxon>Nitrospirota</taxon>
        <taxon>Nitrospiria</taxon>
        <taxon>Nitrospirales</taxon>
        <taxon>Nitrospiraceae</taxon>
        <taxon>Nitrospira</taxon>
    </lineage>
</organism>
<name>A0A7S8J0C0_9BACT</name>
<evidence type="ECO:0000313" key="1">
    <source>
        <dbReference type="EMBL" id="QPD06077.1"/>
    </source>
</evidence>
<dbReference type="KEGG" id="nkf:Nkreftii_003851"/>
<reference evidence="1 2" key="1">
    <citation type="journal article" date="2020" name="ISME J.">
        <title>Enrichment and physiological characterization of a novel comammox Nitrospira indicates ammonium inhibition of complete nitrification.</title>
        <authorList>
            <person name="Sakoula D."/>
            <person name="Koch H."/>
            <person name="Frank J."/>
            <person name="Jetten M.S.M."/>
            <person name="van Kessel M.A.H.J."/>
            <person name="Lucker S."/>
        </authorList>
    </citation>
    <scope>NUCLEOTIDE SEQUENCE [LARGE SCALE GENOMIC DNA]</scope>
    <source>
        <strain evidence="1">Comreactor17</strain>
    </source>
</reference>
<proteinExistence type="predicted"/>
<dbReference type="Proteomes" id="UP000593737">
    <property type="component" value="Chromosome"/>
</dbReference>
<accession>A0A7S8J0C0</accession>
<protein>
    <submittedName>
        <fullName evidence="1">Uncharacterized protein</fullName>
    </submittedName>
</protein>
<dbReference type="EMBL" id="CP047423">
    <property type="protein sequence ID" value="QPD06077.1"/>
    <property type="molecule type" value="Genomic_DNA"/>
</dbReference>
<sequence>MKINALRHAHRNGKRVAARLSATLGVSVLVTVLSMICGYAPSAQALDPIPMHIMNGLQAGVVTSVESRSLFINGKEYLVDPDVEIRDQEDNVFPPEVVKRDQEVKFHLKKGAGNTIDFLIVYLPQ</sequence>
<evidence type="ECO:0000313" key="2">
    <source>
        <dbReference type="Proteomes" id="UP000593737"/>
    </source>
</evidence>